<proteinExistence type="predicted"/>
<comment type="caution">
    <text evidence="2">The sequence shown here is derived from an EMBL/GenBank/DDBJ whole genome shotgun (WGS) entry which is preliminary data.</text>
</comment>
<reference evidence="2" key="1">
    <citation type="submission" date="2023-02" db="EMBL/GenBank/DDBJ databases">
        <title>Genome of toxic invasive species Heracleum sosnowskyi carries increased number of genes despite the absence of recent whole-genome duplications.</title>
        <authorList>
            <person name="Schelkunov M."/>
            <person name="Shtratnikova V."/>
            <person name="Makarenko M."/>
            <person name="Klepikova A."/>
            <person name="Omelchenko D."/>
            <person name="Novikova G."/>
            <person name="Obukhova E."/>
            <person name="Bogdanov V."/>
            <person name="Penin A."/>
            <person name="Logacheva M."/>
        </authorList>
    </citation>
    <scope>NUCLEOTIDE SEQUENCE</scope>
    <source>
        <strain evidence="2">Hsosn_3</strain>
        <tissue evidence="2">Leaf</tissue>
    </source>
</reference>
<keyword evidence="3" id="KW-1185">Reference proteome</keyword>
<dbReference type="PANTHER" id="PTHR34539:SF15">
    <property type="match status" value="1"/>
</dbReference>
<evidence type="ECO:0000256" key="1">
    <source>
        <dbReference type="SAM" id="MobiDB-lite"/>
    </source>
</evidence>
<feature type="region of interest" description="Disordered" evidence="1">
    <location>
        <begin position="160"/>
        <end position="188"/>
    </location>
</feature>
<gene>
    <name evidence="2" type="ORF">POM88_021784</name>
</gene>
<feature type="compositionally biased region" description="Polar residues" evidence="1">
    <location>
        <begin position="172"/>
        <end position="188"/>
    </location>
</feature>
<organism evidence="2 3">
    <name type="scientific">Heracleum sosnowskyi</name>
    <dbReference type="NCBI Taxonomy" id="360622"/>
    <lineage>
        <taxon>Eukaryota</taxon>
        <taxon>Viridiplantae</taxon>
        <taxon>Streptophyta</taxon>
        <taxon>Embryophyta</taxon>
        <taxon>Tracheophyta</taxon>
        <taxon>Spermatophyta</taxon>
        <taxon>Magnoliopsida</taxon>
        <taxon>eudicotyledons</taxon>
        <taxon>Gunneridae</taxon>
        <taxon>Pentapetalae</taxon>
        <taxon>asterids</taxon>
        <taxon>campanulids</taxon>
        <taxon>Apiales</taxon>
        <taxon>Apiaceae</taxon>
        <taxon>Apioideae</taxon>
        <taxon>apioid superclade</taxon>
        <taxon>Tordylieae</taxon>
        <taxon>Tordyliinae</taxon>
        <taxon>Heracleum</taxon>
    </lineage>
</organism>
<name>A0AAD8MT56_9APIA</name>
<dbReference type="PANTHER" id="PTHR34539">
    <property type="entry name" value="T6J4.11 PROTEIN"/>
    <property type="match status" value="1"/>
</dbReference>
<protein>
    <submittedName>
        <fullName evidence="2">Uncharacterized protein</fullName>
    </submittedName>
</protein>
<reference evidence="2" key="2">
    <citation type="submission" date="2023-05" db="EMBL/GenBank/DDBJ databases">
        <authorList>
            <person name="Schelkunov M.I."/>
        </authorList>
    </citation>
    <scope>NUCLEOTIDE SEQUENCE</scope>
    <source>
        <strain evidence="2">Hsosn_3</strain>
        <tissue evidence="2">Leaf</tissue>
    </source>
</reference>
<dbReference type="EMBL" id="JAUIZM010000005">
    <property type="protein sequence ID" value="KAK1384049.1"/>
    <property type="molecule type" value="Genomic_DNA"/>
</dbReference>
<sequence>MEDCTIHYESKKRSRDESSHDQCSREPKLSRVNSVVEYPDTFHVNPVAESSELNQSDSVPEYSESDRVDSVTDTTETDPVDDLSGRVDSVDQDRVDSVVPQPPSPDTTIQVTEEILDILEDTDIDSSIQGLDSVIKSFEEEITTPFPATDSGQLDYLLGASDDELGLPPAKSPSNDTPVNKSTESVTSPLQNMELKEDFAFVDELPVYDSTEFGLGEDNYDRTEFVTLANGLFDYSETPDYLWHQESLTAL</sequence>
<accession>A0AAD8MT56</accession>
<feature type="compositionally biased region" description="Basic and acidic residues" evidence="1">
    <location>
        <begin position="83"/>
        <end position="96"/>
    </location>
</feature>
<evidence type="ECO:0000313" key="2">
    <source>
        <dbReference type="EMBL" id="KAK1384049.1"/>
    </source>
</evidence>
<dbReference type="AlphaFoldDB" id="A0AAD8MT56"/>
<feature type="compositionally biased region" description="Basic and acidic residues" evidence="1">
    <location>
        <begin position="1"/>
        <end position="29"/>
    </location>
</feature>
<evidence type="ECO:0000313" key="3">
    <source>
        <dbReference type="Proteomes" id="UP001237642"/>
    </source>
</evidence>
<feature type="region of interest" description="Disordered" evidence="1">
    <location>
        <begin position="1"/>
        <end position="110"/>
    </location>
</feature>
<dbReference type="Proteomes" id="UP001237642">
    <property type="component" value="Unassembled WGS sequence"/>
</dbReference>